<keyword evidence="3" id="KW-1185">Reference proteome</keyword>
<accession>A0A5B7E2R3</accession>
<sequence>MSACGQSLVEGKTPPISPSNCRGSESNLRHYGHEPTTPLRRIRPCPPLKYNLKLSSDLVRLRDDCALLMARFDPRGVSNVSLKLV</sequence>
<evidence type="ECO:0000313" key="3">
    <source>
        <dbReference type="Proteomes" id="UP000324222"/>
    </source>
</evidence>
<gene>
    <name evidence="2" type="ORF">E2C01_020684</name>
</gene>
<dbReference type="AlphaFoldDB" id="A0A5B7E2R3"/>
<evidence type="ECO:0000313" key="2">
    <source>
        <dbReference type="EMBL" id="MPC27513.1"/>
    </source>
</evidence>
<dbReference type="Proteomes" id="UP000324222">
    <property type="component" value="Unassembled WGS sequence"/>
</dbReference>
<proteinExistence type="predicted"/>
<feature type="region of interest" description="Disordered" evidence="1">
    <location>
        <begin position="1"/>
        <end position="38"/>
    </location>
</feature>
<organism evidence="2 3">
    <name type="scientific">Portunus trituberculatus</name>
    <name type="common">Swimming crab</name>
    <name type="synonym">Neptunus trituberculatus</name>
    <dbReference type="NCBI Taxonomy" id="210409"/>
    <lineage>
        <taxon>Eukaryota</taxon>
        <taxon>Metazoa</taxon>
        <taxon>Ecdysozoa</taxon>
        <taxon>Arthropoda</taxon>
        <taxon>Crustacea</taxon>
        <taxon>Multicrustacea</taxon>
        <taxon>Malacostraca</taxon>
        <taxon>Eumalacostraca</taxon>
        <taxon>Eucarida</taxon>
        <taxon>Decapoda</taxon>
        <taxon>Pleocyemata</taxon>
        <taxon>Brachyura</taxon>
        <taxon>Eubrachyura</taxon>
        <taxon>Portunoidea</taxon>
        <taxon>Portunidae</taxon>
        <taxon>Portuninae</taxon>
        <taxon>Portunus</taxon>
    </lineage>
</organism>
<comment type="caution">
    <text evidence="2">The sequence shown here is derived from an EMBL/GenBank/DDBJ whole genome shotgun (WGS) entry which is preliminary data.</text>
</comment>
<protein>
    <submittedName>
        <fullName evidence="2">Uncharacterized protein</fullName>
    </submittedName>
</protein>
<dbReference type="EMBL" id="VSRR010001760">
    <property type="protein sequence ID" value="MPC27513.1"/>
    <property type="molecule type" value="Genomic_DNA"/>
</dbReference>
<name>A0A5B7E2R3_PORTR</name>
<reference evidence="2 3" key="1">
    <citation type="submission" date="2019-05" db="EMBL/GenBank/DDBJ databases">
        <title>Another draft genome of Portunus trituberculatus and its Hox gene families provides insights of decapod evolution.</title>
        <authorList>
            <person name="Jeong J.-H."/>
            <person name="Song I."/>
            <person name="Kim S."/>
            <person name="Choi T."/>
            <person name="Kim D."/>
            <person name="Ryu S."/>
            <person name="Kim W."/>
        </authorList>
    </citation>
    <scope>NUCLEOTIDE SEQUENCE [LARGE SCALE GENOMIC DNA]</scope>
    <source>
        <tissue evidence="2">Muscle</tissue>
    </source>
</reference>
<evidence type="ECO:0000256" key="1">
    <source>
        <dbReference type="SAM" id="MobiDB-lite"/>
    </source>
</evidence>